<gene>
    <name evidence="2" type="ORF">OSB04_026094</name>
</gene>
<dbReference type="PANTHER" id="PTHR33868:SF18">
    <property type="entry name" value="TRANSMEMBRANE PROTEIN"/>
    <property type="match status" value="1"/>
</dbReference>
<keyword evidence="1" id="KW-0812">Transmembrane</keyword>
<reference evidence="2" key="1">
    <citation type="submission" date="2023-03" db="EMBL/GenBank/DDBJ databases">
        <title>Chromosome-scale reference genome and RAD-based genetic map of yellow starthistle (Centaurea solstitialis) reveal putative structural variation and QTLs associated with invader traits.</title>
        <authorList>
            <person name="Reatini B."/>
            <person name="Cang F.A."/>
            <person name="Jiang Q."/>
            <person name="Mckibben M.T.W."/>
            <person name="Barker M.S."/>
            <person name="Rieseberg L.H."/>
            <person name="Dlugosch K.M."/>
        </authorList>
    </citation>
    <scope>NUCLEOTIDE SEQUENCE</scope>
    <source>
        <strain evidence="2">CAN-66</strain>
        <tissue evidence="2">Leaf</tissue>
    </source>
</reference>
<dbReference type="EMBL" id="JARYMX010000007">
    <property type="protein sequence ID" value="KAJ9539588.1"/>
    <property type="molecule type" value="Genomic_DNA"/>
</dbReference>
<organism evidence="2 3">
    <name type="scientific">Centaurea solstitialis</name>
    <name type="common">yellow star-thistle</name>
    <dbReference type="NCBI Taxonomy" id="347529"/>
    <lineage>
        <taxon>Eukaryota</taxon>
        <taxon>Viridiplantae</taxon>
        <taxon>Streptophyta</taxon>
        <taxon>Embryophyta</taxon>
        <taxon>Tracheophyta</taxon>
        <taxon>Spermatophyta</taxon>
        <taxon>Magnoliopsida</taxon>
        <taxon>eudicotyledons</taxon>
        <taxon>Gunneridae</taxon>
        <taxon>Pentapetalae</taxon>
        <taxon>asterids</taxon>
        <taxon>campanulids</taxon>
        <taxon>Asterales</taxon>
        <taxon>Asteraceae</taxon>
        <taxon>Carduoideae</taxon>
        <taxon>Cardueae</taxon>
        <taxon>Centaureinae</taxon>
        <taxon>Centaurea</taxon>
    </lineage>
</organism>
<evidence type="ECO:0000313" key="3">
    <source>
        <dbReference type="Proteomes" id="UP001172457"/>
    </source>
</evidence>
<evidence type="ECO:0000313" key="2">
    <source>
        <dbReference type="EMBL" id="KAJ9539588.1"/>
    </source>
</evidence>
<dbReference type="Proteomes" id="UP001172457">
    <property type="component" value="Chromosome 7"/>
</dbReference>
<keyword evidence="1" id="KW-0472">Membrane</keyword>
<comment type="caution">
    <text evidence="2">The sequence shown here is derived from an EMBL/GenBank/DDBJ whole genome shotgun (WGS) entry which is preliminary data.</text>
</comment>
<feature type="transmembrane region" description="Helical" evidence="1">
    <location>
        <begin position="361"/>
        <end position="382"/>
    </location>
</feature>
<sequence length="385" mass="43325">MIFSDSSSRGQADKVEMASAEAKPRWFPFANRCIVDGFIPSSSKSESVETPSAGVPSNDLPANTKWWFNQQHNVNTWETFPTSMQNDENVRILELEAVIGDALQNKSTLPEAWMECDEPNKLLSELESQWIGINKNEPWWRTADLDDLASFVSQKSLEHFDNCDLPLPQTNKTKRLVGGKGLASLGQDPKKEKSSFADFMPRSPTSMCMAETLYASGVIGCSSCGLDRPFSTTQVDETENLGTPNNELSKGHLLEALSHSQRRAREAERAAQQACNEKEHVIALFLRQASQIFAYKQWLHILQLEALCLHLRHKKFQPFHTRFPDIAPWFPTKVKPLKRVHKPVKKLGSERCKMHDSVGNFLWGLALVGAGVLLGWTLGWLFPAF</sequence>
<dbReference type="PANTHER" id="PTHR33868">
    <property type="entry name" value="EXPRESSED PROTEIN"/>
    <property type="match status" value="1"/>
</dbReference>
<proteinExistence type="predicted"/>
<evidence type="ECO:0000256" key="1">
    <source>
        <dbReference type="SAM" id="Phobius"/>
    </source>
</evidence>
<accession>A0AA38SWC6</accession>
<dbReference type="AlphaFoldDB" id="A0AA38SWC6"/>
<protein>
    <submittedName>
        <fullName evidence="2">Uncharacterized protein</fullName>
    </submittedName>
</protein>
<name>A0AA38SWC6_9ASTR</name>
<keyword evidence="1" id="KW-1133">Transmembrane helix</keyword>
<keyword evidence="3" id="KW-1185">Reference proteome</keyword>